<keyword evidence="4" id="KW-1185">Reference proteome</keyword>
<dbReference type="SMART" id="SM00176">
    <property type="entry name" value="RAN"/>
    <property type="match status" value="1"/>
</dbReference>
<keyword evidence="2" id="KW-0342">GTP-binding</keyword>
<dbReference type="InterPro" id="IPR001806">
    <property type="entry name" value="Small_GTPase"/>
</dbReference>
<reference evidence="3 4" key="1">
    <citation type="submission" date="2022-12" db="EMBL/GenBank/DDBJ databases">
        <title>Chromosome-level genome of Tegillarca granosa.</title>
        <authorList>
            <person name="Kim J."/>
        </authorList>
    </citation>
    <scope>NUCLEOTIDE SEQUENCE [LARGE SCALE GENOMIC DNA]</scope>
    <source>
        <strain evidence="3">Teg-2019</strain>
        <tissue evidence="3">Adductor muscle</tissue>
    </source>
</reference>
<sequence length="200" mass="22684">MTDRYDVLYKVVLVGDLGVGKTSILQRYKFGVFEENYKATIGVDFTVQTLTIDNKTVKIWDTSGQERFKAMIPKFYRDAHAALIVFDVTNTESFEGVGKWLQDVNYFSGLRTTSLLLGNKCDLINERKVKLCDAQSFALRNDMLDVIETSAKENSNIDEAFLQLSKELLKREDYISLGSMRPSLTLDNSSPAESSWWGCC</sequence>
<dbReference type="InterPro" id="IPR005225">
    <property type="entry name" value="Small_GTP-bd"/>
</dbReference>
<dbReference type="Proteomes" id="UP001217089">
    <property type="component" value="Unassembled WGS sequence"/>
</dbReference>
<evidence type="ECO:0000256" key="1">
    <source>
        <dbReference type="ARBA" id="ARBA00022741"/>
    </source>
</evidence>
<gene>
    <name evidence="3" type="ORF">KUTeg_020420</name>
</gene>
<dbReference type="InterPro" id="IPR027417">
    <property type="entry name" value="P-loop_NTPase"/>
</dbReference>
<evidence type="ECO:0000313" key="4">
    <source>
        <dbReference type="Proteomes" id="UP001217089"/>
    </source>
</evidence>
<proteinExistence type="predicted"/>
<comment type="caution">
    <text evidence="3">The sequence shown here is derived from an EMBL/GenBank/DDBJ whole genome shotgun (WGS) entry which is preliminary data.</text>
</comment>
<name>A0ABQ9E7U7_TEGGR</name>
<dbReference type="InterPro" id="IPR050227">
    <property type="entry name" value="Rab"/>
</dbReference>
<evidence type="ECO:0000256" key="2">
    <source>
        <dbReference type="ARBA" id="ARBA00023134"/>
    </source>
</evidence>
<dbReference type="PRINTS" id="PR00449">
    <property type="entry name" value="RASTRNSFRMNG"/>
</dbReference>
<keyword evidence="1" id="KW-0547">Nucleotide-binding</keyword>
<dbReference type="Gene3D" id="3.40.50.300">
    <property type="entry name" value="P-loop containing nucleotide triphosphate hydrolases"/>
    <property type="match status" value="1"/>
</dbReference>
<dbReference type="PANTHER" id="PTHR47977">
    <property type="entry name" value="RAS-RELATED PROTEIN RAB"/>
    <property type="match status" value="1"/>
</dbReference>
<dbReference type="SUPFAM" id="SSF52540">
    <property type="entry name" value="P-loop containing nucleoside triphosphate hydrolases"/>
    <property type="match status" value="1"/>
</dbReference>
<organism evidence="3 4">
    <name type="scientific">Tegillarca granosa</name>
    <name type="common">Malaysian cockle</name>
    <name type="synonym">Anadara granosa</name>
    <dbReference type="NCBI Taxonomy" id="220873"/>
    <lineage>
        <taxon>Eukaryota</taxon>
        <taxon>Metazoa</taxon>
        <taxon>Spiralia</taxon>
        <taxon>Lophotrochozoa</taxon>
        <taxon>Mollusca</taxon>
        <taxon>Bivalvia</taxon>
        <taxon>Autobranchia</taxon>
        <taxon>Pteriomorphia</taxon>
        <taxon>Arcoida</taxon>
        <taxon>Arcoidea</taxon>
        <taxon>Arcidae</taxon>
        <taxon>Tegillarca</taxon>
    </lineage>
</organism>
<dbReference type="SMART" id="SM00175">
    <property type="entry name" value="RAB"/>
    <property type="match status" value="1"/>
</dbReference>
<evidence type="ECO:0000313" key="3">
    <source>
        <dbReference type="EMBL" id="KAJ8301433.1"/>
    </source>
</evidence>
<accession>A0ABQ9E7U7</accession>
<dbReference type="CDD" id="cd00154">
    <property type="entry name" value="Rab"/>
    <property type="match status" value="1"/>
</dbReference>
<dbReference type="SMART" id="SM00173">
    <property type="entry name" value="RAS"/>
    <property type="match status" value="1"/>
</dbReference>
<dbReference type="Pfam" id="PF00071">
    <property type="entry name" value="Ras"/>
    <property type="match status" value="1"/>
</dbReference>
<dbReference type="EMBL" id="JARBDR010000918">
    <property type="protein sequence ID" value="KAJ8301433.1"/>
    <property type="molecule type" value="Genomic_DNA"/>
</dbReference>
<dbReference type="PROSITE" id="PS51421">
    <property type="entry name" value="RAS"/>
    <property type="match status" value="1"/>
</dbReference>
<dbReference type="PROSITE" id="PS51419">
    <property type="entry name" value="RAB"/>
    <property type="match status" value="1"/>
</dbReference>
<protein>
    <submittedName>
        <fullName evidence="3">Uncharacterized protein</fullName>
    </submittedName>
</protein>
<dbReference type="NCBIfam" id="TIGR00231">
    <property type="entry name" value="small_GTP"/>
    <property type="match status" value="1"/>
</dbReference>
<dbReference type="SMART" id="SM00174">
    <property type="entry name" value="RHO"/>
    <property type="match status" value="1"/>
</dbReference>